<dbReference type="SUPFAM" id="SSF51905">
    <property type="entry name" value="FAD/NAD(P)-binding domain"/>
    <property type="match status" value="1"/>
</dbReference>
<gene>
    <name evidence="5" type="ORF">CTOB1V02_LOCUS15345</name>
</gene>
<dbReference type="OrthoDB" id="498204at2759"/>
<sequence length="275" mass="29568">MEQDLRDASTVSRIGRAALYERLPLLRAGYAAAALWDTGTSEIDVAALHQGYLRMFKKNGGTVMTRAIVTDLVYSAVGWQIATPQGDFTAQRVVNAAGAWAEAVGQMAGAERIGLVPKRRTALMVDAPAGCDTGSLPLTIDVAEEFYLKPDAGKLLISPANEDPEAPCDVQPDEMDIALCVDRIERAFDLSVKRVESPWAGLRSFVADKSPVAGFSHKARGFYWLAGQGGYGIQSAPSLAQYAAAELMGKPVPEYILAERLDPQTIQPDREGLGL</sequence>
<evidence type="ECO:0000259" key="4">
    <source>
        <dbReference type="Pfam" id="PF01266"/>
    </source>
</evidence>
<comment type="function">
    <text evidence="3">Required for the assembly of the mitochondrial membrane respiratory chain NADH dehydrogenase (Complex I). Involved in mid-late stages of complex I assembly.</text>
</comment>
<dbReference type="GO" id="GO:0016491">
    <property type="term" value="F:oxidoreductase activity"/>
    <property type="evidence" value="ECO:0007669"/>
    <property type="project" value="UniProtKB-KW"/>
</dbReference>
<keyword evidence="1" id="KW-0560">Oxidoreductase</keyword>
<evidence type="ECO:0000313" key="5">
    <source>
        <dbReference type="EMBL" id="CAD7237530.1"/>
    </source>
</evidence>
<evidence type="ECO:0000256" key="3">
    <source>
        <dbReference type="ARBA" id="ARBA00046185"/>
    </source>
</evidence>
<evidence type="ECO:0000256" key="1">
    <source>
        <dbReference type="ARBA" id="ARBA00023002"/>
    </source>
</evidence>
<dbReference type="PANTHER" id="PTHR13847">
    <property type="entry name" value="SARCOSINE DEHYDROGENASE-RELATED"/>
    <property type="match status" value="1"/>
</dbReference>
<organism evidence="5">
    <name type="scientific">Cyprideis torosa</name>
    <dbReference type="NCBI Taxonomy" id="163714"/>
    <lineage>
        <taxon>Eukaryota</taxon>
        <taxon>Metazoa</taxon>
        <taxon>Ecdysozoa</taxon>
        <taxon>Arthropoda</taxon>
        <taxon>Crustacea</taxon>
        <taxon>Oligostraca</taxon>
        <taxon>Ostracoda</taxon>
        <taxon>Podocopa</taxon>
        <taxon>Podocopida</taxon>
        <taxon>Cytherocopina</taxon>
        <taxon>Cytheroidea</taxon>
        <taxon>Cytherideidae</taxon>
        <taxon>Cyprideis</taxon>
    </lineage>
</organism>
<dbReference type="GO" id="GO:0005737">
    <property type="term" value="C:cytoplasm"/>
    <property type="evidence" value="ECO:0007669"/>
    <property type="project" value="TreeGrafter"/>
</dbReference>
<protein>
    <recommendedName>
        <fullName evidence="2">FAD-dependent oxidoreductase domain-containing protein 1</fullName>
    </recommendedName>
</protein>
<name>A0A7R8ZWZ5_9CRUS</name>
<reference evidence="5" key="1">
    <citation type="submission" date="2020-11" db="EMBL/GenBank/DDBJ databases">
        <authorList>
            <person name="Tran Van P."/>
        </authorList>
    </citation>
    <scope>NUCLEOTIDE SEQUENCE</scope>
</reference>
<feature type="domain" description="FAD dependent oxidoreductase" evidence="4">
    <location>
        <begin position="12"/>
        <end position="245"/>
    </location>
</feature>
<dbReference type="PANTHER" id="PTHR13847:SF287">
    <property type="entry name" value="FAD-DEPENDENT OXIDOREDUCTASE DOMAIN-CONTAINING PROTEIN 1"/>
    <property type="match status" value="1"/>
</dbReference>
<dbReference type="Pfam" id="PF01266">
    <property type="entry name" value="DAO"/>
    <property type="match status" value="1"/>
</dbReference>
<proteinExistence type="predicted"/>
<dbReference type="AlphaFoldDB" id="A0A7R8ZWZ5"/>
<dbReference type="Gene3D" id="3.50.50.60">
    <property type="entry name" value="FAD/NAD(P)-binding domain"/>
    <property type="match status" value="2"/>
</dbReference>
<dbReference type="InterPro" id="IPR036188">
    <property type="entry name" value="FAD/NAD-bd_sf"/>
</dbReference>
<dbReference type="InterPro" id="IPR006076">
    <property type="entry name" value="FAD-dep_OxRdtase"/>
</dbReference>
<evidence type="ECO:0000256" key="2">
    <source>
        <dbReference type="ARBA" id="ARBA00039785"/>
    </source>
</evidence>
<accession>A0A7R8ZWZ5</accession>
<dbReference type="EMBL" id="OB689001">
    <property type="protein sequence ID" value="CAD7237530.1"/>
    <property type="molecule type" value="Genomic_DNA"/>
</dbReference>